<feature type="binding site" evidence="7">
    <location>
        <position position="40"/>
    </location>
    <ligand>
        <name>Zn(2+)</name>
        <dbReference type="ChEBI" id="CHEBI:29105"/>
    </ligand>
</feature>
<dbReference type="PANTHER" id="PTHR33280:SF1">
    <property type="entry name" value="LARGE RIBOSOMAL SUBUNIT PROTEIN BL31C"/>
    <property type="match status" value="1"/>
</dbReference>
<dbReference type="AlphaFoldDB" id="K2G5A9"/>
<keyword evidence="3 7" id="KW-0694">RNA-binding</keyword>
<evidence type="ECO:0000313" key="8">
    <source>
        <dbReference type="EMBL" id="EKE29472.1"/>
    </source>
</evidence>
<reference evidence="8" key="1">
    <citation type="journal article" date="2012" name="Science">
        <title>Fermentation, hydrogen, and sulfur metabolism in multiple uncultivated bacterial phyla.</title>
        <authorList>
            <person name="Wrighton K.C."/>
            <person name="Thomas B.C."/>
            <person name="Sharon I."/>
            <person name="Miller C.S."/>
            <person name="Castelle C.J."/>
            <person name="VerBerkmoes N.C."/>
            <person name="Wilkins M.J."/>
            <person name="Hettich R.L."/>
            <person name="Lipton M.S."/>
            <person name="Williams K.H."/>
            <person name="Long P.E."/>
            <person name="Banfield J.F."/>
        </authorList>
    </citation>
    <scope>NUCLEOTIDE SEQUENCE [LARGE SCALE GENOMIC DNA]</scope>
</reference>
<evidence type="ECO:0000256" key="5">
    <source>
        <dbReference type="ARBA" id="ARBA00023274"/>
    </source>
</evidence>
<comment type="subunit">
    <text evidence="7">Part of the 50S ribosomal subunit.</text>
</comment>
<proteinExistence type="inferred from homology"/>
<dbReference type="PRINTS" id="PR01249">
    <property type="entry name" value="RIBOSOMALL31"/>
</dbReference>
<comment type="cofactor">
    <cofactor evidence="7">
        <name>Zn(2+)</name>
        <dbReference type="ChEBI" id="CHEBI:29105"/>
    </cofactor>
    <text evidence="7">Binds 1 zinc ion per subunit.</text>
</comment>
<evidence type="ECO:0000256" key="3">
    <source>
        <dbReference type="ARBA" id="ARBA00022884"/>
    </source>
</evidence>
<keyword evidence="7" id="KW-0862">Zinc</keyword>
<feature type="binding site" evidence="7">
    <location>
        <position position="18"/>
    </location>
    <ligand>
        <name>Zn(2+)</name>
        <dbReference type="ChEBI" id="CHEBI:29105"/>
    </ligand>
</feature>
<keyword evidence="5 7" id="KW-0687">Ribonucleoprotein</keyword>
<comment type="function">
    <text evidence="7">Binds the 23S rRNA.</text>
</comment>
<dbReference type="InterPro" id="IPR002150">
    <property type="entry name" value="Ribosomal_bL31"/>
</dbReference>
<dbReference type="InterPro" id="IPR027491">
    <property type="entry name" value="Ribosomal_bL31_A"/>
</dbReference>
<dbReference type="GO" id="GO:0006412">
    <property type="term" value="P:translation"/>
    <property type="evidence" value="ECO:0007669"/>
    <property type="project" value="UniProtKB-UniRule"/>
</dbReference>
<organism evidence="8">
    <name type="scientific">uncultured bacterium</name>
    <name type="common">gcode 4</name>
    <dbReference type="NCBI Taxonomy" id="1234023"/>
    <lineage>
        <taxon>Bacteria</taxon>
        <taxon>environmental samples</taxon>
    </lineage>
</organism>
<dbReference type="Pfam" id="PF01197">
    <property type="entry name" value="Ribosomal_L31"/>
    <property type="match status" value="1"/>
</dbReference>
<dbReference type="GO" id="GO:0005840">
    <property type="term" value="C:ribosome"/>
    <property type="evidence" value="ECO:0007669"/>
    <property type="project" value="UniProtKB-KW"/>
</dbReference>
<accession>K2G5A9</accession>
<name>K2G5A9_9BACT</name>
<feature type="binding site" evidence="7">
    <location>
        <position position="37"/>
    </location>
    <ligand>
        <name>Zn(2+)</name>
        <dbReference type="ChEBI" id="CHEBI:29105"/>
    </ligand>
</feature>
<sequence length="71" mass="8098">MKKSIHPQVNETKVICSCGNTFTTWSTVKGDIRVETCSACHPFYTGERKILKTGSVDKFYARQQKTKDLQK</sequence>
<dbReference type="GO" id="GO:0046872">
    <property type="term" value="F:metal ion binding"/>
    <property type="evidence" value="ECO:0007669"/>
    <property type="project" value="UniProtKB-KW"/>
</dbReference>
<gene>
    <name evidence="7" type="primary">rpmE</name>
    <name evidence="8" type="ORF">ACD_2C00168G0002</name>
</gene>
<keyword evidence="2 7" id="KW-0699">rRNA-binding</keyword>
<dbReference type="GO" id="GO:0019843">
    <property type="term" value="F:rRNA binding"/>
    <property type="evidence" value="ECO:0007669"/>
    <property type="project" value="UniProtKB-KW"/>
</dbReference>
<evidence type="ECO:0000256" key="1">
    <source>
        <dbReference type="ARBA" id="ARBA00009296"/>
    </source>
</evidence>
<dbReference type="NCBIfam" id="NF000612">
    <property type="entry name" value="PRK00019.1"/>
    <property type="match status" value="1"/>
</dbReference>
<dbReference type="HAMAP" id="MF_00501">
    <property type="entry name" value="Ribosomal_bL31_1"/>
    <property type="match status" value="1"/>
</dbReference>
<dbReference type="NCBIfam" id="TIGR00105">
    <property type="entry name" value="L31"/>
    <property type="match status" value="1"/>
</dbReference>
<comment type="similarity">
    <text evidence="1 7">Belongs to the bacterial ribosomal protein bL31 family. Type A subfamily.</text>
</comment>
<dbReference type="Gene3D" id="4.10.830.30">
    <property type="entry name" value="Ribosomal protein L31"/>
    <property type="match status" value="1"/>
</dbReference>
<evidence type="ECO:0000256" key="2">
    <source>
        <dbReference type="ARBA" id="ARBA00022730"/>
    </source>
</evidence>
<dbReference type="InterPro" id="IPR042105">
    <property type="entry name" value="Ribosomal_bL31_sf"/>
</dbReference>
<evidence type="ECO:0000256" key="7">
    <source>
        <dbReference type="HAMAP-Rule" id="MF_00501"/>
    </source>
</evidence>
<protein>
    <recommendedName>
        <fullName evidence="6 7">Large ribosomal subunit protein bL31</fullName>
    </recommendedName>
</protein>
<dbReference type="GO" id="GO:0003735">
    <property type="term" value="F:structural constituent of ribosome"/>
    <property type="evidence" value="ECO:0007669"/>
    <property type="project" value="InterPro"/>
</dbReference>
<feature type="binding site" evidence="7">
    <location>
        <position position="16"/>
    </location>
    <ligand>
        <name>Zn(2+)</name>
        <dbReference type="ChEBI" id="CHEBI:29105"/>
    </ligand>
</feature>
<dbReference type="InterPro" id="IPR034704">
    <property type="entry name" value="Ribosomal_bL28/bL31-like_sf"/>
</dbReference>
<comment type="caution">
    <text evidence="8">The sequence shown here is derived from an EMBL/GenBank/DDBJ whole genome shotgun (WGS) entry which is preliminary data.</text>
</comment>
<dbReference type="PANTHER" id="PTHR33280">
    <property type="entry name" value="50S RIBOSOMAL PROTEIN L31, CHLOROPLASTIC"/>
    <property type="match status" value="1"/>
</dbReference>
<dbReference type="GO" id="GO:1990904">
    <property type="term" value="C:ribonucleoprotein complex"/>
    <property type="evidence" value="ECO:0007669"/>
    <property type="project" value="UniProtKB-KW"/>
</dbReference>
<evidence type="ECO:0000256" key="6">
    <source>
        <dbReference type="ARBA" id="ARBA00035687"/>
    </source>
</evidence>
<keyword evidence="7" id="KW-0479">Metal-binding</keyword>
<dbReference type="SUPFAM" id="SSF143800">
    <property type="entry name" value="L28p-like"/>
    <property type="match status" value="1"/>
</dbReference>
<keyword evidence="4 7" id="KW-0689">Ribosomal protein</keyword>
<evidence type="ECO:0000256" key="4">
    <source>
        <dbReference type="ARBA" id="ARBA00022980"/>
    </source>
</evidence>
<dbReference type="EMBL" id="AMFJ01000168">
    <property type="protein sequence ID" value="EKE29472.1"/>
    <property type="molecule type" value="Genomic_DNA"/>
</dbReference>